<name>A0ABV7HE25_9GAMM</name>
<reference evidence="6" key="1">
    <citation type="journal article" date="2019" name="Int. J. Syst. Evol. Microbiol.">
        <title>The Global Catalogue of Microorganisms (GCM) 10K type strain sequencing project: providing services to taxonomists for standard genome sequencing and annotation.</title>
        <authorList>
            <consortium name="The Broad Institute Genomics Platform"/>
            <consortium name="The Broad Institute Genome Sequencing Center for Infectious Disease"/>
            <person name="Wu L."/>
            <person name="Ma J."/>
        </authorList>
    </citation>
    <scope>NUCLEOTIDE SEQUENCE [LARGE SCALE GENOMIC DNA]</scope>
    <source>
        <strain evidence="6">KCTC 52438</strain>
    </source>
</reference>
<dbReference type="PRINTS" id="PR00032">
    <property type="entry name" value="HTHARAC"/>
</dbReference>
<dbReference type="InterPro" id="IPR032687">
    <property type="entry name" value="AraC-type_N"/>
</dbReference>
<dbReference type="Pfam" id="PF12625">
    <property type="entry name" value="Arabinose_bd"/>
    <property type="match status" value="1"/>
</dbReference>
<dbReference type="InterPro" id="IPR020449">
    <property type="entry name" value="Tscrpt_reg_AraC-type_HTH"/>
</dbReference>
<dbReference type="Proteomes" id="UP001595476">
    <property type="component" value="Unassembled WGS sequence"/>
</dbReference>
<comment type="caution">
    <text evidence="5">The sequence shown here is derived from an EMBL/GenBank/DDBJ whole genome shotgun (WGS) entry which is preliminary data.</text>
</comment>
<feature type="domain" description="HTH araC/xylS-type" evidence="4">
    <location>
        <begin position="299"/>
        <end position="397"/>
    </location>
</feature>
<organism evidence="5 6">
    <name type="scientific">Litoribrevibacter euphylliae</name>
    <dbReference type="NCBI Taxonomy" id="1834034"/>
    <lineage>
        <taxon>Bacteria</taxon>
        <taxon>Pseudomonadati</taxon>
        <taxon>Pseudomonadota</taxon>
        <taxon>Gammaproteobacteria</taxon>
        <taxon>Oceanospirillales</taxon>
        <taxon>Oceanospirillaceae</taxon>
        <taxon>Litoribrevibacter</taxon>
    </lineage>
</organism>
<keyword evidence="3" id="KW-0804">Transcription</keyword>
<dbReference type="InterPro" id="IPR018060">
    <property type="entry name" value="HTH_AraC"/>
</dbReference>
<accession>A0ABV7HE25</accession>
<dbReference type="PROSITE" id="PS01124">
    <property type="entry name" value="HTH_ARAC_FAMILY_2"/>
    <property type="match status" value="1"/>
</dbReference>
<evidence type="ECO:0000259" key="4">
    <source>
        <dbReference type="PROSITE" id="PS01124"/>
    </source>
</evidence>
<dbReference type="PANTHER" id="PTHR47894:SF1">
    <property type="entry name" value="HTH-TYPE TRANSCRIPTIONAL REGULATOR VQSM"/>
    <property type="match status" value="1"/>
</dbReference>
<dbReference type="SUPFAM" id="SSF46689">
    <property type="entry name" value="Homeodomain-like"/>
    <property type="match status" value="1"/>
</dbReference>
<protein>
    <submittedName>
        <fullName evidence="5">AraC family transcriptional regulator</fullName>
    </submittedName>
</protein>
<dbReference type="Pfam" id="PF12833">
    <property type="entry name" value="HTH_18"/>
    <property type="match status" value="1"/>
</dbReference>
<evidence type="ECO:0000313" key="6">
    <source>
        <dbReference type="Proteomes" id="UP001595476"/>
    </source>
</evidence>
<keyword evidence="2" id="KW-0238">DNA-binding</keyword>
<evidence type="ECO:0000313" key="5">
    <source>
        <dbReference type="EMBL" id="MFC3149801.1"/>
    </source>
</evidence>
<proteinExistence type="predicted"/>
<sequence>MTAQTHLVDEYEHLLSTGFPSNLYPRFLNFAKVALAVSIITLSRYDSETYIESHSNSKNKYLDAMTINNHTIPRNFVMAALRGAQNKGLDLDAFLTGINISTEVLTEPHFRITAAQYAILIRSLWIKLKDEYMGLAPVSSPLGCFSMMCKAVIHCHTLEHALRRAGQFYSLFEGSVAIKLRKQGEQTTLAFKIDLEYDPDRFLSESLLVIWHRFSSWLVDRRIPLKEVRLAYPAPEHEKEYWQLFACPVTFDCEQTALVFDEKYLQLPLIQSEAKMKEFLQVSPANLLARPEERNTMTAKVRSLLGRDFTADFPEFDWLADQVHLAPQSLRRKLREEGTNFQEIKDSLRRDTAISFLDRSELSIQEIAEKMGFSEASTFHRAFKKWTGLTPGDYRKGHKS</sequence>
<keyword evidence="6" id="KW-1185">Reference proteome</keyword>
<evidence type="ECO:0000256" key="2">
    <source>
        <dbReference type="ARBA" id="ARBA00023125"/>
    </source>
</evidence>
<dbReference type="EMBL" id="JBHRSZ010000002">
    <property type="protein sequence ID" value="MFC3149801.1"/>
    <property type="molecule type" value="Genomic_DNA"/>
</dbReference>
<keyword evidence="1" id="KW-0805">Transcription regulation</keyword>
<dbReference type="RefSeq" id="WP_386715426.1">
    <property type="nucleotide sequence ID" value="NZ_JBHRSZ010000002.1"/>
</dbReference>
<evidence type="ECO:0000256" key="1">
    <source>
        <dbReference type="ARBA" id="ARBA00023015"/>
    </source>
</evidence>
<dbReference type="PANTHER" id="PTHR47894">
    <property type="entry name" value="HTH-TYPE TRANSCRIPTIONAL REGULATOR GADX"/>
    <property type="match status" value="1"/>
</dbReference>
<dbReference type="InterPro" id="IPR009057">
    <property type="entry name" value="Homeodomain-like_sf"/>
</dbReference>
<evidence type="ECO:0000256" key="3">
    <source>
        <dbReference type="ARBA" id="ARBA00023163"/>
    </source>
</evidence>
<gene>
    <name evidence="5" type="ORF">ACFOEK_02040</name>
</gene>
<dbReference type="SMART" id="SM00342">
    <property type="entry name" value="HTH_ARAC"/>
    <property type="match status" value="1"/>
</dbReference>
<dbReference type="Gene3D" id="1.10.10.60">
    <property type="entry name" value="Homeodomain-like"/>
    <property type="match status" value="1"/>
</dbReference>